<dbReference type="CDD" id="cd10551">
    <property type="entry name" value="PsrB"/>
    <property type="match status" value="1"/>
</dbReference>
<dbReference type="Gene3D" id="3.30.70.20">
    <property type="match status" value="2"/>
</dbReference>
<dbReference type="PROSITE" id="PS51379">
    <property type="entry name" value="4FE4S_FER_2"/>
    <property type="match status" value="3"/>
</dbReference>
<keyword evidence="7" id="KW-1185">Reference proteome</keyword>
<dbReference type="InterPro" id="IPR017900">
    <property type="entry name" value="4Fe4S_Fe_S_CS"/>
</dbReference>
<keyword evidence="3" id="KW-0408">Iron</keyword>
<dbReference type="InterPro" id="IPR006311">
    <property type="entry name" value="TAT_signal"/>
</dbReference>
<dbReference type="PROSITE" id="PS51257">
    <property type="entry name" value="PROKAR_LIPOPROTEIN"/>
    <property type="match status" value="1"/>
</dbReference>
<proteinExistence type="predicted"/>
<gene>
    <name evidence="6" type="ORF">VJ920_06145</name>
</gene>
<dbReference type="Pfam" id="PF13247">
    <property type="entry name" value="Fer4_11"/>
    <property type="match status" value="1"/>
</dbReference>
<evidence type="ECO:0000256" key="4">
    <source>
        <dbReference type="ARBA" id="ARBA00023014"/>
    </source>
</evidence>
<dbReference type="InterPro" id="IPR050954">
    <property type="entry name" value="ET_IronSulfur_Cluster-Binding"/>
</dbReference>
<dbReference type="PANTHER" id="PTHR43177:SF3">
    <property type="entry name" value="PROTEIN NRFC HOMOLOG"/>
    <property type="match status" value="1"/>
</dbReference>
<feature type="domain" description="4Fe-4S ferredoxin-type" evidence="5">
    <location>
        <begin position="103"/>
        <end position="134"/>
    </location>
</feature>
<dbReference type="PROSITE" id="PS00198">
    <property type="entry name" value="4FE4S_FER_1"/>
    <property type="match status" value="1"/>
</dbReference>
<feature type="domain" description="4Fe-4S ferredoxin-type" evidence="5">
    <location>
        <begin position="135"/>
        <end position="164"/>
    </location>
</feature>
<sequence>MREKSLWTRRGVMQGAAALAATAGLGMTGCAMEQALASGAEPTGDAPTAQEPERDVRYGMLIDARKCVGCDACLRACHRQNRLPEGVDFIHFPELKSGMAPYVSTQVVPVQCAHCDDAPCATVCPTGATHKGEGGIVEVDENRCIGCKYCMAACPYQARVANPETGTVDKCRFCASKVGTDDELRISCVEACINHARIFGDLNDPDSEVSKAIRTHHAQPLLGDLTQAKTFYVR</sequence>
<dbReference type="Proteomes" id="UP001343724">
    <property type="component" value="Unassembled WGS sequence"/>
</dbReference>
<dbReference type="NCBIfam" id="TIGR01409">
    <property type="entry name" value="TAT_signal_seq"/>
    <property type="match status" value="1"/>
</dbReference>
<protein>
    <submittedName>
        <fullName evidence="6">4Fe-4S dicluster domain-containing protein</fullName>
    </submittedName>
</protein>
<dbReference type="SUPFAM" id="SSF54862">
    <property type="entry name" value="4Fe-4S ferredoxins"/>
    <property type="match status" value="1"/>
</dbReference>
<keyword evidence="4" id="KW-0411">Iron-sulfur</keyword>
<evidence type="ECO:0000259" key="5">
    <source>
        <dbReference type="PROSITE" id="PS51379"/>
    </source>
</evidence>
<name>A0ABU6IYV2_9ACTN</name>
<dbReference type="InterPro" id="IPR019546">
    <property type="entry name" value="TAT_signal_bac_arc"/>
</dbReference>
<reference evidence="6 7" key="1">
    <citation type="submission" date="2024-01" db="EMBL/GenBank/DDBJ databases">
        <title>novel species in genus Adlercreutzia.</title>
        <authorList>
            <person name="Liu X."/>
        </authorList>
    </citation>
    <scope>NUCLEOTIDE SEQUENCE [LARGE SCALE GENOMIC DNA]</scope>
    <source>
        <strain evidence="6 7">R22</strain>
    </source>
</reference>
<comment type="caution">
    <text evidence="6">The sequence shown here is derived from an EMBL/GenBank/DDBJ whole genome shotgun (WGS) entry which is preliminary data.</text>
</comment>
<keyword evidence="1" id="KW-0004">4Fe-4S</keyword>
<feature type="domain" description="4Fe-4S ferredoxin-type" evidence="5">
    <location>
        <begin position="58"/>
        <end position="87"/>
    </location>
</feature>
<dbReference type="PANTHER" id="PTHR43177">
    <property type="entry name" value="PROTEIN NRFC"/>
    <property type="match status" value="1"/>
</dbReference>
<evidence type="ECO:0000256" key="3">
    <source>
        <dbReference type="ARBA" id="ARBA00023004"/>
    </source>
</evidence>
<organism evidence="6 7">
    <name type="scientific">Adlercreutzia shanghongiae</name>
    <dbReference type="NCBI Taxonomy" id="3111773"/>
    <lineage>
        <taxon>Bacteria</taxon>
        <taxon>Bacillati</taxon>
        <taxon>Actinomycetota</taxon>
        <taxon>Coriobacteriia</taxon>
        <taxon>Eggerthellales</taxon>
        <taxon>Eggerthellaceae</taxon>
        <taxon>Adlercreutzia</taxon>
    </lineage>
</organism>
<dbReference type="PROSITE" id="PS51318">
    <property type="entry name" value="TAT"/>
    <property type="match status" value="1"/>
</dbReference>
<keyword evidence="2" id="KW-0479">Metal-binding</keyword>
<dbReference type="InterPro" id="IPR017896">
    <property type="entry name" value="4Fe4S_Fe-S-bd"/>
</dbReference>
<evidence type="ECO:0000256" key="2">
    <source>
        <dbReference type="ARBA" id="ARBA00022723"/>
    </source>
</evidence>
<evidence type="ECO:0000313" key="6">
    <source>
        <dbReference type="EMBL" id="MEC4294883.1"/>
    </source>
</evidence>
<dbReference type="RefSeq" id="WP_326437891.1">
    <property type="nucleotide sequence ID" value="NZ_JAYMFH010000005.1"/>
</dbReference>
<accession>A0ABU6IYV2</accession>
<evidence type="ECO:0000313" key="7">
    <source>
        <dbReference type="Proteomes" id="UP001343724"/>
    </source>
</evidence>
<evidence type="ECO:0000256" key="1">
    <source>
        <dbReference type="ARBA" id="ARBA00022485"/>
    </source>
</evidence>
<dbReference type="EMBL" id="JAYMFH010000005">
    <property type="protein sequence ID" value="MEC4294883.1"/>
    <property type="molecule type" value="Genomic_DNA"/>
</dbReference>